<proteinExistence type="predicted"/>
<organism evidence="2 3">
    <name type="scientific">Sphingomonas trueperi</name>
    <dbReference type="NCBI Taxonomy" id="53317"/>
    <lineage>
        <taxon>Bacteria</taxon>
        <taxon>Pseudomonadati</taxon>
        <taxon>Pseudomonadota</taxon>
        <taxon>Alphaproteobacteria</taxon>
        <taxon>Sphingomonadales</taxon>
        <taxon>Sphingomonadaceae</taxon>
        <taxon>Sphingomonas</taxon>
    </lineage>
</organism>
<dbReference type="EMBL" id="JAATJB010000008">
    <property type="protein sequence ID" value="NJB98455.1"/>
    <property type="molecule type" value="Genomic_DNA"/>
</dbReference>
<dbReference type="RefSeq" id="WP_125976598.1">
    <property type="nucleotide sequence ID" value="NZ_BAAADY010000032.1"/>
</dbReference>
<dbReference type="AlphaFoldDB" id="A0A7X5Y0N5"/>
<dbReference type="SUPFAM" id="SSF55486">
    <property type="entry name" value="Metalloproteases ('zincins'), catalytic domain"/>
    <property type="match status" value="1"/>
</dbReference>
<sequence>MSTNYPKPAVRRLKVYAFDPQASVTLATAMANDYVIELPWEQRWEAPLEKGPVNDYVEVIDIDPAAGLFYAPVDLDDPWLRDGGLEPSEGRPQFHQQMVFAVVMRTIRAFERALGRVVLWARDERLSSAELPPGAIERNFTRRLRIYPHALREANAYYSPDKRALLFGYFKPPESAADVQASWVFTCLSQDVIAHETTHAILHGMRQRSIDPSHVDARAFHEGFADIVALLQHFSMAPVVRQLLAASHGSLREPGLLTGLGEQFGRAIGRSKSLRYALEALGDRARTHQGSAESIAAAIAKLRETTEPHARGGFLVAAVFDAFVTIYERRSEDLLRLARPGLVPGNGLSPDLVGRLTQEAAKAADQVLRMCVRALDYLPPIGMTFGEYLRAIITADTDLVRDDPLHYRVAFVEAFKRWGITVPGCISMAPDSLLWDSPRPEEYPALIARANGTPEGEAPPQARMDPDDALAWWFADMLKRLQFDVAFDQADDGLGERSAESEEQASSGKVTYTRRDYRSGPAGGRNLRDLAMRVVTQNQRAIHQWLEQCTTDRHDWERLLGVKLTPACARVADVNAPAALRSISGGTDPGAVPNVEVHSARISRRTGPDGSEMHMLIAQIVQRRRAYFDPEEQKAADSGDKGVIGALRWKTPDFWFRGGATLHIDLRDGRLLRVLRKRIDDDARLARERAFRSGDMIAATAAVTGNPREPFAFIHRGS</sequence>
<protein>
    <submittedName>
        <fullName evidence="2">Uncharacterized protein</fullName>
    </submittedName>
</protein>
<evidence type="ECO:0000313" key="3">
    <source>
        <dbReference type="Proteomes" id="UP000531251"/>
    </source>
</evidence>
<dbReference type="CDD" id="cd09598">
    <property type="entry name" value="M4_like"/>
    <property type="match status" value="1"/>
</dbReference>
<name>A0A7X5Y0N5_9SPHN</name>
<comment type="caution">
    <text evidence="2">The sequence shown here is derived from an EMBL/GenBank/DDBJ whole genome shotgun (WGS) entry which is preliminary data.</text>
</comment>
<accession>A0A7X5Y0N5</accession>
<feature type="region of interest" description="Disordered" evidence="1">
    <location>
        <begin position="494"/>
        <end position="523"/>
    </location>
</feature>
<gene>
    <name evidence="2" type="ORF">GGR89_002787</name>
</gene>
<evidence type="ECO:0000313" key="2">
    <source>
        <dbReference type="EMBL" id="NJB98455.1"/>
    </source>
</evidence>
<reference evidence="2 3" key="1">
    <citation type="submission" date="2020-03" db="EMBL/GenBank/DDBJ databases">
        <title>Genomic Encyclopedia of Type Strains, Phase IV (KMG-IV): sequencing the most valuable type-strain genomes for metagenomic binning, comparative biology and taxonomic classification.</title>
        <authorList>
            <person name="Goeker M."/>
        </authorList>
    </citation>
    <scope>NUCLEOTIDE SEQUENCE [LARGE SCALE GENOMIC DNA]</scope>
    <source>
        <strain evidence="2 3">DSM 7225</strain>
    </source>
</reference>
<dbReference type="Proteomes" id="UP000531251">
    <property type="component" value="Unassembled WGS sequence"/>
</dbReference>
<keyword evidence="3" id="KW-1185">Reference proteome</keyword>
<evidence type="ECO:0000256" key="1">
    <source>
        <dbReference type="SAM" id="MobiDB-lite"/>
    </source>
</evidence>